<feature type="domain" description="CCHC-type" evidence="1">
    <location>
        <begin position="173"/>
        <end position="185"/>
    </location>
</feature>
<dbReference type="Proteomes" id="UP001222325">
    <property type="component" value="Unassembled WGS sequence"/>
</dbReference>
<proteinExistence type="predicted"/>
<dbReference type="GO" id="GO:0003676">
    <property type="term" value="F:nucleic acid binding"/>
    <property type="evidence" value="ECO:0007669"/>
    <property type="project" value="InterPro"/>
</dbReference>
<evidence type="ECO:0000313" key="3">
    <source>
        <dbReference type="Proteomes" id="UP001222325"/>
    </source>
</evidence>
<feature type="domain" description="CCHC-type" evidence="1">
    <location>
        <begin position="132"/>
        <end position="144"/>
    </location>
</feature>
<dbReference type="GO" id="GO:0008270">
    <property type="term" value="F:zinc ion binding"/>
    <property type="evidence" value="ECO:0007669"/>
    <property type="project" value="InterPro"/>
</dbReference>
<gene>
    <name evidence="2" type="ORF">B0H15DRAFT_108337</name>
</gene>
<dbReference type="AlphaFoldDB" id="A0AAD6XXM1"/>
<dbReference type="Gene3D" id="4.10.60.10">
    <property type="entry name" value="Zinc finger, CCHC-type"/>
    <property type="match status" value="1"/>
</dbReference>
<accession>A0AAD6XXM1</accession>
<name>A0AAD6XXM1_9AGAR</name>
<dbReference type="InterPro" id="IPR001878">
    <property type="entry name" value="Znf_CCHC"/>
</dbReference>
<protein>
    <recommendedName>
        <fullName evidence="1">CCHC-type domain-containing protein</fullName>
    </recommendedName>
</protein>
<sequence>MAYQFISRKGCFKCGNRAFAFVFAVLPHIGRQLAILLRVVHRTSVFAIIADSLVTNHQHALLPAQFRLSSVIRAAASGTYKVRSFAMHSILSLTSCSGMPKPEDSAAGWCPEVLRESVEASVRRGVLRLAQNCGRYGHIARTCPGGSLGGPAFATRPPPPGRGLNTSTLPPVKCYRCGGPNHMARRVAAHRPCRYDQE</sequence>
<dbReference type="EMBL" id="JARJCN010000013">
    <property type="protein sequence ID" value="KAJ7095347.1"/>
    <property type="molecule type" value="Genomic_DNA"/>
</dbReference>
<organism evidence="2 3">
    <name type="scientific">Mycena belliarum</name>
    <dbReference type="NCBI Taxonomy" id="1033014"/>
    <lineage>
        <taxon>Eukaryota</taxon>
        <taxon>Fungi</taxon>
        <taxon>Dikarya</taxon>
        <taxon>Basidiomycota</taxon>
        <taxon>Agaricomycotina</taxon>
        <taxon>Agaricomycetes</taxon>
        <taxon>Agaricomycetidae</taxon>
        <taxon>Agaricales</taxon>
        <taxon>Marasmiineae</taxon>
        <taxon>Mycenaceae</taxon>
        <taxon>Mycena</taxon>
    </lineage>
</organism>
<evidence type="ECO:0000313" key="2">
    <source>
        <dbReference type="EMBL" id="KAJ7095347.1"/>
    </source>
</evidence>
<evidence type="ECO:0000259" key="1">
    <source>
        <dbReference type="Pfam" id="PF00098"/>
    </source>
</evidence>
<dbReference type="Pfam" id="PF00098">
    <property type="entry name" value="zf-CCHC"/>
    <property type="match status" value="2"/>
</dbReference>
<reference evidence="2" key="1">
    <citation type="submission" date="2023-03" db="EMBL/GenBank/DDBJ databases">
        <title>Massive genome expansion in bonnet fungi (Mycena s.s.) driven by repeated elements and novel gene families across ecological guilds.</title>
        <authorList>
            <consortium name="Lawrence Berkeley National Laboratory"/>
            <person name="Harder C.B."/>
            <person name="Miyauchi S."/>
            <person name="Viragh M."/>
            <person name="Kuo A."/>
            <person name="Thoen E."/>
            <person name="Andreopoulos B."/>
            <person name="Lu D."/>
            <person name="Skrede I."/>
            <person name="Drula E."/>
            <person name="Henrissat B."/>
            <person name="Morin E."/>
            <person name="Kohler A."/>
            <person name="Barry K."/>
            <person name="LaButti K."/>
            <person name="Morin E."/>
            <person name="Salamov A."/>
            <person name="Lipzen A."/>
            <person name="Mereny Z."/>
            <person name="Hegedus B."/>
            <person name="Baldrian P."/>
            <person name="Stursova M."/>
            <person name="Weitz H."/>
            <person name="Taylor A."/>
            <person name="Grigoriev I.V."/>
            <person name="Nagy L.G."/>
            <person name="Martin F."/>
            <person name="Kauserud H."/>
        </authorList>
    </citation>
    <scope>NUCLEOTIDE SEQUENCE</scope>
    <source>
        <strain evidence="2">CBHHK173m</strain>
    </source>
</reference>
<comment type="caution">
    <text evidence="2">The sequence shown here is derived from an EMBL/GenBank/DDBJ whole genome shotgun (WGS) entry which is preliminary data.</text>
</comment>
<keyword evidence="3" id="KW-1185">Reference proteome</keyword>